<dbReference type="AlphaFoldDB" id="A0A1C3UKT5"/>
<dbReference type="Proteomes" id="UP000199184">
    <property type="component" value="Unassembled WGS sequence"/>
</dbReference>
<evidence type="ECO:0000313" key="1">
    <source>
        <dbReference type="EMBL" id="SCB16096.1"/>
    </source>
</evidence>
<dbReference type="RefSeq" id="WP_091954141.1">
    <property type="nucleotide sequence ID" value="NZ_FMAI01000002.1"/>
</dbReference>
<name>A0A1C3UKT5_9BRAD</name>
<dbReference type="EMBL" id="FMAI01000002">
    <property type="protein sequence ID" value="SCB16096.1"/>
    <property type="molecule type" value="Genomic_DNA"/>
</dbReference>
<evidence type="ECO:0000313" key="2">
    <source>
        <dbReference type="Proteomes" id="UP000199184"/>
    </source>
</evidence>
<protein>
    <submittedName>
        <fullName evidence="1">Uncharacterized protein</fullName>
    </submittedName>
</protein>
<keyword evidence="2" id="KW-1185">Reference proteome</keyword>
<proteinExistence type="predicted"/>
<organism evidence="1 2">
    <name type="scientific">Bradyrhizobium shewense</name>
    <dbReference type="NCBI Taxonomy" id="1761772"/>
    <lineage>
        <taxon>Bacteria</taxon>
        <taxon>Pseudomonadati</taxon>
        <taxon>Pseudomonadota</taxon>
        <taxon>Alphaproteobacteria</taxon>
        <taxon>Hyphomicrobiales</taxon>
        <taxon>Nitrobacteraceae</taxon>
        <taxon>Bradyrhizobium</taxon>
    </lineage>
</organism>
<reference evidence="2" key="1">
    <citation type="submission" date="2016-08" db="EMBL/GenBank/DDBJ databases">
        <authorList>
            <person name="Varghese N."/>
            <person name="Submissions Spin"/>
        </authorList>
    </citation>
    <scope>NUCLEOTIDE SEQUENCE [LARGE SCALE GENOMIC DNA]</scope>
    <source>
        <strain evidence="2">ERR11</strain>
    </source>
</reference>
<sequence>MKKAKLVATADAIIKLCKDEEGLKTSVINVVSIIEARLKEMGIATQERVRDTIRSEAFSTTFKERLLATDIQSK</sequence>
<accession>A0A1C3UKT5</accession>
<gene>
    <name evidence="1" type="ORF">GA0061098_100282</name>
</gene>